<reference evidence="1 2" key="1">
    <citation type="submission" date="2018-02" db="EMBL/GenBank/DDBJ databases">
        <title>Draft genome of wild Prunus yedoensis var. nudiflora.</title>
        <authorList>
            <person name="Baek S."/>
            <person name="Kim J.-H."/>
            <person name="Choi K."/>
            <person name="Kim G.-B."/>
            <person name="Cho A."/>
            <person name="Jang H."/>
            <person name="Shin C.-H."/>
            <person name="Yu H.-J."/>
            <person name="Mun J.-H."/>
        </authorList>
    </citation>
    <scope>NUCLEOTIDE SEQUENCE [LARGE SCALE GENOMIC DNA]</scope>
    <source>
        <strain evidence="2">cv. Jeju island</strain>
        <tissue evidence="1">Leaf</tissue>
    </source>
</reference>
<protein>
    <submittedName>
        <fullName evidence="1">Uncharacterized protein</fullName>
    </submittedName>
</protein>
<dbReference type="EMBL" id="PJQY01001929">
    <property type="protein sequence ID" value="PQP98099.1"/>
    <property type="molecule type" value="Genomic_DNA"/>
</dbReference>
<accession>A0A314XYR8</accession>
<evidence type="ECO:0000313" key="2">
    <source>
        <dbReference type="Proteomes" id="UP000250321"/>
    </source>
</evidence>
<dbReference type="Proteomes" id="UP000250321">
    <property type="component" value="Unassembled WGS sequence"/>
</dbReference>
<proteinExistence type="predicted"/>
<comment type="caution">
    <text evidence="1">The sequence shown here is derived from an EMBL/GenBank/DDBJ whole genome shotgun (WGS) entry which is preliminary data.</text>
</comment>
<evidence type="ECO:0000313" key="1">
    <source>
        <dbReference type="EMBL" id="PQP98099.1"/>
    </source>
</evidence>
<keyword evidence="2" id="KW-1185">Reference proteome</keyword>
<organism evidence="1 2">
    <name type="scientific">Prunus yedoensis var. nudiflora</name>
    <dbReference type="NCBI Taxonomy" id="2094558"/>
    <lineage>
        <taxon>Eukaryota</taxon>
        <taxon>Viridiplantae</taxon>
        <taxon>Streptophyta</taxon>
        <taxon>Embryophyta</taxon>
        <taxon>Tracheophyta</taxon>
        <taxon>Spermatophyta</taxon>
        <taxon>Magnoliopsida</taxon>
        <taxon>eudicotyledons</taxon>
        <taxon>Gunneridae</taxon>
        <taxon>Pentapetalae</taxon>
        <taxon>rosids</taxon>
        <taxon>fabids</taxon>
        <taxon>Rosales</taxon>
        <taxon>Rosaceae</taxon>
        <taxon>Amygdaloideae</taxon>
        <taxon>Amygdaleae</taxon>
        <taxon>Prunus</taxon>
    </lineage>
</organism>
<dbReference type="AlphaFoldDB" id="A0A314XYR8"/>
<name>A0A314XYR8_PRUYE</name>
<gene>
    <name evidence="1" type="ORF">Pyn_13860</name>
</gene>
<sequence>MEKLGQIDGKRRRSAQCNLAVVPPCLGLRYAAVAAILKEEEREGVKPEEALALARRCDF</sequence>